<proteinExistence type="predicted"/>
<dbReference type="Proteomes" id="UP000035682">
    <property type="component" value="Unplaced"/>
</dbReference>
<accession>A0A090KUS0</accession>
<reference evidence="1" key="2">
    <citation type="submission" date="2014-09" db="EMBL/GenBank/DDBJ databases">
        <authorList>
            <person name="Aslett A.Martin."/>
        </authorList>
    </citation>
    <scope>NUCLEOTIDE SEQUENCE</scope>
    <source>
        <strain evidence="1">ED321 Heterogonic</strain>
    </source>
</reference>
<dbReference type="RefSeq" id="XP_024498826.1">
    <property type="nucleotide sequence ID" value="XM_024648085.1"/>
</dbReference>
<evidence type="ECO:0000313" key="1">
    <source>
        <dbReference type="EMBL" id="CEF59615.1"/>
    </source>
</evidence>
<dbReference type="CTD" id="36384423"/>
<evidence type="ECO:0000313" key="3">
    <source>
        <dbReference type="WBParaSite" id="SRAE_X000136100.1"/>
    </source>
</evidence>
<evidence type="ECO:0000313" key="2">
    <source>
        <dbReference type="Proteomes" id="UP000035682"/>
    </source>
</evidence>
<reference evidence="3" key="3">
    <citation type="submission" date="2020-12" db="UniProtKB">
        <authorList>
            <consortium name="WormBaseParasite"/>
        </authorList>
    </citation>
    <scope>IDENTIFICATION</scope>
</reference>
<reference evidence="2" key="1">
    <citation type="submission" date="2014-09" db="EMBL/GenBank/DDBJ databases">
        <authorList>
            <person name="Martin A.A."/>
        </authorList>
    </citation>
    <scope>NUCLEOTIDE SEQUENCE</scope>
    <source>
        <strain evidence="2">ED321</strain>
    </source>
</reference>
<evidence type="ECO:0000313" key="4">
    <source>
        <dbReference type="WormBase" id="SRAE_X000136100"/>
    </source>
</evidence>
<dbReference type="GeneID" id="36384423"/>
<dbReference type="AlphaFoldDB" id="A0A090KUS0"/>
<sequence>MKRSQSEFSPYHDHISKIHCQWPSVDTLSLKENTENRQNLNTSLNTTVFNDSGYSSFLDISPQISPINYKKQAIKYYSPLNTPKFSGYSSENESSNKIKEETSNKKKIGRKLFSNDNNYNLNRENYLKKEDNYNYDKERITNNLYNTSFLSNQPNTLLFRERQNDCLQENNLRINNYSNDIYDNNIGALSPDTFLQTFDEEQWFLRKLGIITNDSDYLFVNESKMINDRNEKETCIYNIIDDNTPSPIKRFIEEEKKIMEKRNKMYKNVSSIEYDSKHLININCCKNYHDVKLFQKKAFHLAFRAENPDKTLYNQIKCRKFSILREKDRLRQIDTEKRYYENKSREEADKAKEISKEMTVFLKMIRTRGGKKIFSDNFIKYCFAKTPQKDEILRKADLFLALYGDGSNNENVSYRNFAKFK</sequence>
<dbReference type="WBParaSite" id="SRAE_X000136100.1">
    <property type="protein sequence ID" value="SRAE_X000136100.1"/>
    <property type="gene ID" value="WBGene00266929"/>
</dbReference>
<name>A0A090KUS0_STRRB</name>
<keyword evidence="2" id="KW-1185">Reference proteome</keyword>
<dbReference type="WormBase" id="SRAE_X000136100">
    <property type="protein sequence ID" value="SRP10497"/>
    <property type="gene ID" value="WBGene00266929"/>
</dbReference>
<organism evidence="1">
    <name type="scientific">Strongyloides ratti</name>
    <name type="common">Parasitic roundworm</name>
    <dbReference type="NCBI Taxonomy" id="34506"/>
    <lineage>
        <taxon>Eukaryota</taxon>
        <taxon>Metazoa</taxon>
        <taxon>Ecdysozoa</taxon>
        <taxon>Nematoda</taxon>
        <taxon>Chromadorea</taxon>
        <taxon>Rhabditida</taxon>
        <taxon>Tylenchina</taxon>
        <taxon>Panagrolaimomorpha</taxon>
        <taxon>Strongyloidoidea</taxon>
        <taxon>Strongyloididae</taxon>
        <taxon>Strongyloides</taxon>
    </lineage>
</organism>
<protein>
    <submittedName>
        <fullName evidence="1 3">Uncharacterized protein</fullName>
    </submittedName>
</protein>
<gene>
    <name evidence="1 3 4" type="ORF">SRAE_X000136100</name>
</gene>
<dbReference type="EMBL" id="LN609396">
    <property type="protein sequence ID" value="CEF59615.1"/>
    <property type="molecule type" value="Genomic_DNA"/>
</dbReference>